<dbReference type="AlphaFoldDB" id="A0A928YPJ0"/>
<accession>A0A928YPJ0</accession>
<dbReference type="Proteomes" id="UP000616201">
    <property type="component" value="Unassembled WGS sequence"/>
</dbReference>
<evidence type="ECO:0000313" key="1">
    <source>
        <dbReference type="EMBL" id="MBE8712557.1"/>
    </source>
</evidence>
<organism evidence="1 2">
    <name type="scientific">Sphingobacterium hungaricum</name>
    <dbReference type="NCBI Taxonomy" id="2082723"/>
    <lineage>
        <taxon>Bacteria</taxon>
        <taxon>Pseudomonadati</taxon>
        <taxon>Bacteroidota</taxon>
        <taxon>Sphingobacteriia</taxon>
        <taxon>Sphingobacteriales</taxon>
        <taxon>Sphingobacteriaceae</taxon>
        <taxon>Sphingobacterium</taxon>
    </lineage>
</organism>
<gene>
    <name evidence="1" type="ORF">C4F49_02530</name>
</gene>
<protein>
    <submittedName>
        <fullName evidence="1">Uncharacterized protein</fullName>
    </submittedName>
</protein>
<dbReference type="RefSeq" id="WP_196934887.1">
    <property type="nucleotide sequence ID" value="NZ_MU158698.1"/>
</dbReference>
<dbReference type="EMBL" id="PRDK01000001">
    <property type="protein sequence ID" value="MBE8712557.1"/>
    <property type="molecule type" value="Genomic_DNA"/>
</dbReference>
<proteinExistence type="predicted"/>
<comment type="caution">
    <text evidence="1">The sequence shown here is derived from an EMBL/GenBank/DDBJ whole genome shotgun (WGS) entry which is preliminary data.</text>
</comment>
<evidence type="ECO:0000313" key="2">
    <source>
        <dbReference type="Proteomes" id="UP000616201"/>
    </source>
</evidence>
<keyword evidence="2" id="KW-1185">Reference proteome</keyword>
<sequence>MENITKETTIFCQNFDFFGTIQELKELIEDIGEWQDNQVVNVEITSLQPFMNVDDDWLIELISREVERQGCDNERSSDSGDEMQEVEKLLIKHVYIDYDAVMKEMPQLFYSKGKELQIDLNNF</sequence>
<reference evidence="1" key="1">
    <citation type="submission" date="2018-02" db="EMBL/GenBank/DDBJ databases">
        <authorList>
            <person name="Vasarhelyi B.M."/>
            <person name="Deshmukh S."/>
            <person name="Balint B."/>
            <person name="Kukolya J."/>
        </authorList>
    </citation>
    <scope>NUCLEOTIDE SEQUENCE</scope>
    <source>
        <strain evidence="1">KB22</strain>
    </source>
</reference>
<name>A0A928YPJ0_9SPHI</name>